<keyword evidence="2" id="KW-1185">Reference proteome</keyword>
<organism evidence="1 2">
    <name type="scientific">Ralstonia soli</name>
    <dbReference type="NCBI Taxonomy" id="2953896"/>
    <lineage>
        <taxon>Bacteria</taxon>
        <taxon>Pseudomonadati</taxon>
        <taxon>Pseudomonadota</taxon>
        <taxon>Betaproteobacteria</taxon>
        <taxon>Burkholderiales</taxon>
        <taxon>Burkholderiaceae</taxon>
        <taxon>Ralstonia</taxon>
    </lineage>
</organism>
<dbReference type="Proteomes" id="UP001162811">
    <property type="component" value="Unassembled WGS sequence"/>
</dbReference>
<reference evidence="1" key="1">
    <citation type="submission" date="2022-06" db="EMBL/GenBank/DDBJ databases">
        <authorList>
            <person name="Lu C.-H."/>
        </authorList>
    </citation>
    <scope>NUCLEOTIDE SEQUENCE</scope>
    <source>
        <strain evidence="1">21MJYT02-11</strain>
    </source>
</reference>
<evidence type="ECO:0000313" key="1">
    <source>
        <dbReference type="EMBL" id="MCO5396752.1"/>
    </source>
</evidence>
<name>A0ABT1AF59_9RALS</name>
<evidence type="ECO:0000313" key="2">
    <source>
        <dbReference type="Proteomes" id="UP001162811"/>
    </source>
</evidence>
<protein>
    <submittedName>
        <fullName evidence="1">Uncharacterized protein</fullName>
    </submittedName>
</protein>
<dbReference type="EMBL" id="JAMXHT010000001">
    <property type="protein sequence ID" value="MCO5396752.1"/>
    <property type="molecule type" value="Genomic_DNA"/>
</dbReference>
<accession>A0ABT1AF59</accession>
<sequence length="75" mass="8621">MQQNIVRGKAFTVRWNNGWAEHFKGVVTLRLVSGNNKERTEMYQCEQTRPERDLAQEDADRLLSLKTSGLASRLA</sequence>
<comment type="caution">
    <text evidence="1">The sequence shown here is derived from an EMBL/GenBank/DDBJ whole genome shotgun (WGS) entry which is preliminary data.</text>
</comment>
<reference evidence="1" key="2">
    <citation type="journal article" date="2023" name="Front. Microbiol.">
        <title>Ralstonia chuxiongensis sp. nov., Ralstonia mojiangensis sp. nov., and Ralstonia soli sp. nov., isolated from tobacco fields, are three novel species in the family Burkholderiaceae.</title>
        <authorList>
            <person name="Lu C.H."/>
            <person name="Zhang Y.Y."/>
            <person name="Jiang N."/>
            <person name="Chen W."/>
            <person name="Shao X."/>
            <person name="Zhao Z.M."/>
            <person name="Lu W.L."/>
            <person name="Hu X."/>
            <person name="Xi Y.X."/>
            <person name="Zou S.Y."/>
            <person name="Wei Q.J."/>
            <person name="Lin Z.L."/>
            <person name="Gong L."/>
            <person name="Gai X.T."/>
            <person name="Zhang L.Q."/>
            <person name="Li J.Y."/>
            <person name="Jin Y."/>
            <person name="Xia Z.Y."/>
        </authorList>
    </citation>
    <scope>NUCLEOTIDE SEQUENCE</scope>
    <source>
        <strain evidence="1">21MJYT02-11</strain>
    </source>
</reference>
<gene>
    <name evidence="1" type="ORF">NG900_00940</name>
</gene>
<proteinExistence type="predicted"/>
<dbReference type="RefSeq" id="WP_252675783.1">
    <property type="nucleotide sequence ID" value="NZ_JAMXHT010000001.1"/>
</dbReference>